<proteinExistence type="predicted"/>
<dbReference type="Pfam" id="PF09357">
    <property type="entry name" value="RteC"/>
    <property type="match status" value="1"/>
</dbReference>
<comment type="caution">
    <text evidence="1">The sequence shown here is derived from an EMBL/GenBank/DDBJ whole genome shotgun (WGS) entry which is preliminary data.</text>
</comment>
<reference evidence="2" key="1">
    <citation type="journal article" date="2019" name="Int. J. Syst. Evol. Microbiol.">
        <title>The Global Catalogue of Microorganisms (GCM) 10K type strain sequencing project: providing services to taxonomists for standard genome sequencing and annotation.</title>
        <authorList>
            <consortium name="The Broad Institute Genomics Platform"/>
            <consortium name="The Broad Institute Genome Sequencing Center for Infectious Disease"/>
            <person name="Wu L."/>
            <person name="Ma J."/>
        </authorList>
    </citation>
    <scope>NUCLEOTIDE SEQUENCE [LARGE SCALE GENOMIC DNA]</scope>
    <source>
        <strain evidence="2">CECT 7477</strain>
    </source>
</reference>
<protein>
    <submittedName>
        <fullName evidence="1">RteC domain-containing protein</fullName>
    </submittedName>
</protein>
<dbReference type="RefSeq" id="WP_192462236.1">
    <property type="nucleotide sequence ID" value="NZ_JACYFJ010000003.1"/>
</dbReference>
<dbReference type="EMBL" id="JBHSAW010000003">
    <property type="protein sequence ID" value="MFC4094842.1"/>
    <property type="molecule type" value="Genomic_DNA"/>
</dbReference>
<keyword evidence="2" id="KW-1185">Reference proteome</keyword>
<evidence type="ECO:0000313" key="2">
    <source>
        <dbReference type="Proteomes" id="UP001595814"/>
    </source>
</evidence>
<gene>
    <name evidence="1" type="ORF">ACFOUT_03095</name>
</gene>
<sequence>MDFKPLIDGLQKDLKEAQVNIPNVIKRANHSIRLCHSLLSIFKQGVINDGFESIEKEIEFFKSYKTIPASQLIYHSQIGSFELEFPKGDENAQRKFIKKRLNRINRFYRNHTGFSEYITSGRTHFDEQYFTRKYLSSFPLSLSHIYFHDLDFSTPKDMLLSEFKAYDSMLVYLQNRMIDKSKLRRVKAKELNNQLNLQWTANKSAMTELIYALHYNRVINNGNADIKEIASAFQQVLHFDLGDFYKTFSEIKSRKISRTKFLEDLASGLQSHMDSTDL</sequence>
<accession>A0ABV8JJZ0</accession>
<evidence type="ECO:0000313" key="1">
    <source>
        <dbReference type="EMBL" id="MFC4094842.1"/>
    </source>
</evidence>
<dbReference type="InterPro" id="IPR018534">
    <property type="entry name" value="Tet_reg_excision_RteC"/>
</dbReference>
<name>A0ABV8JJZ0_9FLAO</name>
<organism evidence="1 2">
    <name type="scientific">Euzebyella saccharophila</name>
    <dbReference type="NCBI Taxonomy" id="679664"/>
    <lineage>
        <taxon>Bacteria</taxon>
        <taxon>Pseudomonadati</taxon>
        <taxon>Bacteroidota</taxon>
        <taxon>Flavobacteriia</taxon>
        <taxon>Flavobacteriales</taxon>
        <taxon>Flavobacteriaceae</taxon>
        <taxon>Euzebyella</taxon>
    </lineage>
</organism>
<dbReference type="Proteomes" id="UP001595814">
    <property type="component" value="Unassembled WGS sequence"/>
</dbReference>